<dbReference type="OrthoDB" id="826539at2"/>
<gene>
    <name evidence="1" type="ORF">FOM92_10480</name>
</gene>
<reference evidence="1 2" key="1">
    <citation type="submission" date="2019-07" db="EMBL/GenBank/DDBJ databases">
        <authorList>
            <person name="Park M."/>
        </authorList>
    </citation>
    <scope>NUCLEOTIDE SEQUENCE [LARGE SCALE GENOMIC DNA]</scope>
    <source>
        <strain evidence="1 2">KCTC32445</strain>
    </source>
</reference>
<evidence type="ECO:0000313" key="2">
    <source>
        <dbReference type="Proteomes" id="UP000320160"/>
    </source>
</evidence>
<dbReference type="RefSeq" id="WP_143776820.1">
    <property type="nucleotide sequence ID" value="NZ_VKKU01000002.1"/>
</dbReference>
<keyword evidence="2" id="KW-1185">Reference proteome</keyword>
<sequence length="65" mass="7654">MARLRSGRFKYHTYVEGRRYEIGIAEGPTGPYLSTHLDGQWNDKLLFVHRRCKEVPDVHWGRAPK</sequence>
<evidence type="ECO:0000313" key="1">
    <source>
        <dbReference type="EMBL" id="TSB01602.1"/>
    </source>
</evidence>
<protein>
    <submittedName>
        <fullName evidence="1">Uncharacterized protein</fullName>
    </submittedName>
</protein>
<dbReference type="AlphaFoldDB" id="A0A553WAA6"/>
<dbReference type="EMBL" id="VKKU01000002">
    <property type="protein sequence ID" value="TSB01602.1"/>
    <property type="molecule type" value="Genomic_DNA"/>
</dbReference>
<comment type="caution">
    <text evidence="1">The sequence shown here is derived from an EMBL/GenBank/DDBJ whole genome shotgun (WGS) entry which is preliminary data.</text>
</comment>
<dbReference type="Proteomes" id="UP000320160">
    <property type="component" value="Unassembled WGS sequence"/>
</dbReference>
<name>A0A553WAA6_9SPHN</name>
<accession>A0A553WAA6</accession>
<proteinExistence type="predicted"/>
<organism evidence="1 2">
    <name type="scientific">Sphingorhabdus contaminans</name>
    <dbReference type="NCBI Taxonomy" id="1343899"/>
    <lineage>
        <taxon>Bacteria</taxon>
        <taxon>Pseudomonadati</taxon>
        <taxon>Pseudomonadota</taxon>
        <taxon>Alphaproteobacteria</taxon>
        <taxon>Sphingomonadales</taxon>
        <taxon>Sphingomonadaceae</taxon>
        <taxon>Sphingorhabdus</taxon>
    </lineage>
</organism>